<evidence type="ECO:0000313" key="11">
    <source>
        <dbReference type="Proteomes" id="UP000295499"/>
    </source>
</evidence>
<comment type="caution">
    <text evidence="10">The sequence shown here is derived from an EMBL/GenBank/DDBJ whole genome shotgun (WGS) entry which is preliminary data.</text>
</comment>
<keyword evidence="11" id="KW-1185">Reference proteome</keyword>
<evidence type="ECO:0000256" key="5">
    <source>
        <dbReference type="PROSITE-ProRule" id="PRU00169"/>
    </source>
</evidence>
<keyword evidence="3 5" id="KW-0597">Phosphoprotein</keyword>
<dbReference type="PANTHER" id="PTHR45339">
    <property type="entry name" value="HYBRID SIGNAL TRANSDUCTION HISTIDINE KINASE J"/>
    <property type="match status" value="1"/>
</dbReference>
<evidence type="ECO:0000256" key="1">
    <source>
        <dbReference type="ARBA" id="ARBA00000085"/>
    </source>
</evidence>
<dbReference type="InterPro" id="IPR036890">
    <property type="entry name" value="HATPase_C_sf"/>
</dbReference>
<evidence type="ECO:0000259" key="9">
    <source>
        <dbReference type="PROSITE" id="PS50110"/>
    </source>
</evidence>
<dbReference type="InterPro" id="IPR036097">
    <property type="entry name" value="HisK_dim/P_sf"/>
</dbReference>
<feature type="domain" description="Histidine kinase" evidence="8">
    <location>
        <begin position="423"/>
        <end position="644"/>
    </location>
</feature>
<dbReference type="SUPFAM" id="SSF49785">
    <property type="entry name" value="Galactose-binding domain-like"/>
    <property type="match status" value="1"/>
</dbReference>
<dbReference type="Pfam" id="PF00072">
    <property type="entry name" value="Response_reg"/>
    <property type="match status" value="1"/>
</dbReference>
<dbReference type="PROSITE" id="PS50109">
    <property type="entry name" value="HIS_KIN"/>
    <property type="match status" value="1"/>
</dbReference>
<dbReference type="Pfam" id="PF00512">
    <property type="entry name" value="HisKA"/>
    <property type="match status" value="1"/>
</dbReference>
<evidence type="ECO:0000256" key="2">
    <source>
        <dbReference type="ARBA" id="ARBA00012438"/>
    </source>
</evidence>
<feature type="chain" id="PRO_5020407637" description="histidine kinase" evidence="7">
    <location>
        <begin position="26"/>
        <end position="785"/>
    </location>
</feature>
<dbReference type="EC" id="2.7.13.3" evidence="2"/>
<accession>A0A4R6IQK9</accession>
<name>A0A4R6IQK9_9SPHI</name>
<evidence type="ECO:0000256" key="7">
    <source>
        <dbReference type="SAM" id="SignalP"/>
    </source>
</evidence>
<dbReference type="FunFam" id="3.30.565.10:FF:000010">
    <property type="entry name" value="Sensor histidine kinase RcsC"/>
    <property type="match status" value="1"/>
</dbReference>
<dbReference type="CDD" id="cd16922">
    <property type="entry name" value="HATPase_EvgS-ArcB-TorS-like"/>
    <property type="match status" value="1"/>
</dbReference>
<comment type="catalytic activity">
    <reaction evidence="1">
        <text>ATP + protein L-histidine = ADP + protein N-phospho-L-histidine.</text>
        <dbReference type="EC" id="2.7.13.3"/>
    </reaction>
</comment>
<keyword evidence="6" id="KW-0812">Transmembrane</keyword>
<dbReference type="InterPro" id="IPR005467">
    <property type="entry name" value="His_kinase_dom"/>
</dbReference>
<organism evidence="10 11">
    <name type="scientific">Pedobacter duraquae</name>
    <dbReference type="NCBI Taxonomy" id="425511"/>
    <lineage>
        <taxon>Bacteria</taxon>
        <taxon>Pseudomonadati</taxon>
        <taxon>Bacteroidota</taxon>
        <taxon>Sphingobacteriia</taxon>
        <taxon>Sphingobacteriales</taxon>
        <taxon>Sphingobacteriaceae</taxon>
        <taxon>Pedobacter</taxon>
    </lineage>
</organism>
<evidence type="ECO:0000256" key="4">
    <source>
        <dbReference type="ARBA" id="ARBA00023012"/>
    </source>
</evidence>
<evidence type="ECO:0000256" key="3">
    <source>
        <dbReference type="ARBA" id="ARBA00022553"/>
    </source>
</evidence>
<sequence>MGARKAMLVLLAQLCLCFNISLATAGDLHVNQAGIMDLRGHSFSSDIPLNGTWLFSWHQLLNPKLQYIGGIPVNFPAKWTDLKLNGKKLPSFGYATYRLKVLLPKSKQALRIAMPEVYTAYELFINGNQVASNGVVTTSEKGFVPYAEYRAVDIPVGTDSLYMVLQIANFAHSKGGIKKNITIGPTELMSLKRNRAEGIDLILGGCLIMGGLFFLGLYLMGSRDKAILLFAIYSIIYSYRIIGIDNYVLHTMIPNISWYFTIRLEYFTLFFGIGLFSLYTRYLYPQEVKERQVLALCACCFCFATITLVFSPYYFTQLINPFLVVMAACLIYIPYVYIRAFRKRRPGAIYTLMSSVALVILFAIALLHYWEITPALQLLSFICYLAFFFLQSLVLSHRVSFKLGTAKREAEEGLKVKSEFLSTMSHEIRTPLNAVIGMSHLLLKNNPRKDQQEQLDVMLFSANNLLAIVNDILDYNKIEAGKIVFERIEMDITAITRNIVSGLRSTAQDKNIELRLKIDPLLKNKIMGDPTRISQVITNLVHNAIKFTERGSVEVGVEVRMQSEKTTTLYLYVKDTGIGISQANQKRVFERFTQADSSTSRGFGGTGLGLAISKRILELQESDLHLISEPNEGSLFYFFLTFDKGTSAINEKKQSVLPLESDQPLAGVSILLVEDNMMNVLVAQRYLERWGAEIDVAYNGLEALHKLNLDKHQLVLIDLNMPVMDGYEAATRMRADGVVIPILALTANLPEEIRDRVYEAGINDFVLKPFLPDELYRKVMHAVFK</sequence>
<dbReference type="RefSeq" id="WP_243732223.1">
    <property type="nucleotide sequence ID" value="NZ_SNWM01000001.1"/>
</dbReference>
<dbReference type="Pfam" id="PF07695">
    <property type="entry name" value="7TMR-DISM_7TM"/>
    <property type="match status" value="1"/>
</dbReference>
<evidence type="ECO:0000259" key="8">
    <source>
        <dbReference type="PROSITE" id="PS50109"/>
    </source>
</evidence>
<dbReference type="Gene3D" id="3.40.50.2300">
    <property type="match status" value="1"/>
</dbReference>
<keyword evidence="6" id="KW-1133">Transmembrane helix</keyword>
<dbReference type="PANTHER" id="PTHR45339:SF1">
    <property type="entry name" value="HYBRID SIGNAL TRANSDUCTION HISTIDINE KINASE J"/>
    <property type="match status" value="1"/>
</dbReference>
<proteinExistence type="predicted"/>
<dbReference type="CDD" id="cd00082">
    <property type="entry name" value="HisKA"/>
    <property type="match status" value="1"/>
</dbReference>
<dbReference type="Gene3D" id="2.60.120.260">
    <property type="entry name" value="Galactose-binding domain-like"/>
    <property type="match status" value="1"/>
</dbReference>
<dbReference type="Gene3D" id="3.30.565.10">
    <property type="entry name" value="Histidine kinase-like ATPase, C-terminal domain"/>
    <property type="match status" value="1"/>
</dbReference>
<dbReference type="InterPro" id="IPR003594">
    <property type="entry name" value="HATPase_dom"/>
</dbReference>
<feature type="modified residue" description="4-aspartylphosphate" evidence="5">
    <location>
        <position position="718"/>
    </location>
</feature>
<dbReference type="InterPro" id="IPR003661">
    <property type="entry name" value="HisK_dim/P_dom"/>
</dbReference>
<dbReference type="InterPro" id="IPR001789">
    <property type="entry name" value="Sig_transdc_resp-reg_receiver"/>
</dbReference>
<feature type="transmembrane region" description="Helical" evidence="6">
    <location>
        <begin position="293"/>
        <end position="315"/>
    </location>
</feature>
<feature type="signal peptide" evidence="7">
    <location>
        <begin position="1"/>
        <end position="25"/>
    </location>
</feature>
<dbReference type="CDD" id="cd17546">
    <property type="entry name" value="REC_hyHK_CKI1_RcsC-like"/>
    <property type="match status" value="1"/>
</dbReference>
<dbReference type="EMBL" id="SNWM01000001">
    <property type="protein sequence ID" value="TDO24316.1"/>
    <property type="molecule type" value="Genomic_DNA"/>
</dbReference>
<protein>
    <recommendedName>
        <fullName evidence="2">histidine kinase</fullName>
        <ecNumber evidence="2">2.7.13.3</ecNumber>
    </recommendedName>
</protein>
<dbReference type="GO" id="GO:0000155">
    <property type="term" value="F:phosphorelay sensor kinase activity"/>
    <property type="evidence" value="ECO:0007669"/>
    <property type="project" value="InterPro"/>
</dbReference>
<feature type="domain" description="Response regulatory" evidence="9">
    <location>
        <begin position="669"/>
        <end position="783"/>
    </location>
</feature>
<feature type="transmembrane region" description="Helical" evidence="6">
    <location>
        <begin position="264"/>
        <end position="284"/>
    </location>
</feature>
<dbReference type="PROSITE" id="PS50110">
    <property type="entry name" value="RESPONSE_REGULATORY"/>
    <property type="match status" value="1"/>
</dbReference>
<feature type="transmembrane region" description="Helical" evidence="6">
    <location>
        <begin position="201"/>
        <end position="219"/>
    </location>
</feature>
<dbReference type="Pfam" id="PF02518">
    <property type="entry name" value="HATPase_c"/>
    <property type="match status" value="1"/>
</dbReference>
<dbReference type="PRINTS" id="PR00344">
    <property type="entry name" value="BCTRLSENSOR"/>
</dbReference>
<dbReference type="InterPro" id="IPR004358">
    <property type="entry name" value="Sig_transdc_His_kin-like_C"/>
</dbReference>
<feature type="transmembrane region" description="Helical" evidence="6">
    <location>
        <begin position="321"/>
        <end position="338"/>
    </location>
</feature>
<keyword evidence="10" id="KW-0418">Kinase</keyword>
<dbReference type="Gene3D" id="1.10.287.130">
    <property type="match status" value="1"/>
</dbReference>
<evidence type="ECO:0000313" key="10">
    <source>
        <dbReference type="EMBL" id="TDO24316.1"/>
    </source>
</evidence>
<keyword evidence="6" id="KW-0472">Membrane</keyword>
<dbReference type="Proteomes" id="UP000295499">
    <property type="component" value="Unassembled WGS sequence"/>
</dbReference>
<dbReference type="SMART" id="SM00387">
    <property type="entry name" value="HATPase_c"/>
    <property type="match status" value="1"/>
</dbReference>
<gene>
    <name evidence="10" type="ORF">CLV32_0605</name>
</gene>
<dbReference type="AlphaFoldDB" id="A0A4R6IQK9"/>
<feature type="transmembrane region" description="Helical" evidence="6">
    <location>
        <begin position="376"/>
        <end position="395"/>
    </location>
</feature>
<dbReference type="SUPFAM" id="SSF47384">
    <property type="entry name" value="Homodimeric domain of signal transducing histidine kinase"/>
    <property type="match status" value="1"/>
</dbReference>
<dbReference type="InterPro" id="IPR011006">
    <property type="entry name" value="CheY-like_superfamily"/>
</dbReference>
<keyword evidence="10" id="KW-0808">Transferase</keyword>
<dbReference type="InterPro" id="IPR008979">
    <property type="entry name" value="Galactose-bd-like_sf"/>
</dbReference>
<dbReference type="SUPFAM" id="SSF55874">
    <property type="entry name" value="ATPase domain of HSP90 chaperone/DNA topoisomerase II/histidine kinase"/>
    <property type="match status" value="1"/>
</dbReference>
<dbReference type="SUPFAM" id="SSF52172">
    <property type="entry name" value="CheY-like"/>
    <property type="match status" value="1"/>
</dbReference>
<evidence type="ECO:0000256" key="6">
    <source>
        <dbReference type="SAM" id="Phobius"/>
    </source>
</evidence>
<reference evidence="10 11" key="1">
    <citation type="submission" date="2019-03" db="EMBL/GenBank/DDBJ databases">
        <title>Genomic Encyclopedia of Archaeal and Bacterial Type Strains, Phase II (KMG-II): from individual species to whole genera.</title>
        <authorList>
            <person name="Goeker M."/>
        </authorList>
    </citation>
    <scope>NUCLEOTIDE SEQUENCE [LARGE SCALE GENOMIC DNA]</scope>
    <source>
        <strain evidence="10 11">DSM 19034</strain>
    </source>
</reference>
<dbReference type="SMART" id="SM00448">
    <property type="entry name" value="REC"/>
    <property type="match status" value="1"/>
</dbReference>
<feature type="transmembrane region" description="Helical" evidence="6">
    <location>
        <begin position="226"/>
        <end position="244"/>
    </location>
</feature>
<keyword evidence="4" id="KW-0902">Two-component regulatory system</keyword>
<feature type="transmembrane region" description="Helical" evidence="6">
    <location>
        <begin position="350"/>
        <end position="370"/>
    </location>
</feature>
<dbReference type="InterPro" id="IPR011623">
    <property type="entry name" value="7TMR_DISM_rcpt_extracell_dom1"/>
</dbReference>
<dbReference type="SMART" id="SM00388">
    <property type="entry name" value="HisKA"/>
    <property type="match status" value="1"/>
</dbReference>
<keyword evidence="7" id="KW-0732">Signal</keyword>